<evidence type="ECO:0000256" key="12">
    <source>
        <dbReference type="ARBA" id="ARBA00023002"/>
    </source>
</evidence>
<dbReference type="PANTHER" id="PTHR21071:SF4">
    <property type="entry name" value="UDP-N-ACETYLENOLPYRUVOYLGLUCOSAMINE REDUCTASE"/>
    <property type="match status" value="1"/>
</dbReference>
<dbReference type="GO" id="GO:0009252">
    <property type="term" value="P:peptidoglycan biosynthetic process"/>
    <property type="evidence" value="ECO:0007669"/>
    <property type="project" value="UniProtKB-UniRule"/>
</dbReference>
<evidence type="ECO:0000259" key="17">
    <source>
        <dbReference type="PROSITE" id="PS51387"/>
    </source>
</evidence>
<organism evidence="18 19">
    <name type="scientific">Candidatus Yanofskybacteria bacterium RIFCSPLOWO2_01_FULL_43_22</name>
    <dbReference type="NCBI Taxonomy" id="1802695"/>
    <lineage>
        <taxon>Bacteria</taxon>
        <taxon>Candidatus Yanofskyibacteriota</taxon>
    </lineage>
</organism>
<dbReference type="GO" id="GO:0008360">
    <property type="term" value="P:regulation of cell shape"/>
    <property type="evidence" value="ECO:0007669"/>
    <property type="project" value="UniProtKB-KW"/>
</dbReference>
<evidence type="ECO:0000256" key="13">
    <source>
        <dbReference type="ARBA" id="ARBA00023306"/>
    </source>
</evidence>
<feature type="active site" description="Proton donor" evidence="16">
    <location>
        <position position="234"/>
    </location>
</feature>
<dbReference type="InterPro" id="IPR016166">
    <property type="entry name" value="FAD-bd_PCMH"/>
</dbReference>
<dbReference type="InterPro" id="IPR016169">
    <property type="entry name" value="FAD-bd_PCMH_sub2"/>
</dbReference>
<accession>A0A1F8GHF7</accession>
<evidence type="ECO:0000256" key="6">
    <source>
        <dbReference type="ARBA" id="ARBA00022618"/>
    </source>
</evidence>
<reference evidence="18 19" key="1">
    <citation type="journal article" date="2016" name="Nat. Commun.">
        <title>Thousands of microbial genomes shed light on interconnected biogeochemical processes in an aquifer system.</title>
        <authorList>
            <person name="Anantharaman K."/>
            <person name="Brown C.T."/>
            <person name="Hug L.A."/>
            <person name="Sharon I."/>
            <person name="Castelle C.J."/>
            <person name="Probst A.J."/>
            <person name="Thomas B.C."/>
            <person name="Singh A."/>
            <person name="Wilkins M.J."/>
            <person name="Karaoz U."/>
            <person name="Brodie E.L."/>
            <person name="Williams K.H."/>
            <person name="Hubbard S.S."/>
            <person name="Banfield J.F."/>
        </authorList>
    </citation>
    <scope>NUCLEOTIDE SEQUENCE [LARGE SCALE GENOMIC DNA]</scope>
</reference>
<keyword evidence="14 16" id="KW-0961">Cell wall biogenesis/degradation</keyword>
<dbReference type="NCBIfam" id="NF000755">
    <property type="entry name" value="PRK00046.1"/>
    <property type="match status" value="1"/>
</dbReference>
<dbReference type="EMBL" id="MGKJ01000009">
    <property type="protein sequence ID" value="OGN24824.1"/>
    <property type="molecule type" value="Genomic_DNA"/>
</dbReference>
<keyword evidence="10 16" id="KW-0133">Cell shape</keyword>
<evidence type="ECO:0000256" key="5">
    <source>
        <dbReference type="ARBA" id="ARBA00022490"/>
    </source>
</evidence>
<comment type="catalytic activity">
    <reaction evidence="15 16">
        <text>UDP-N-acetyl-alpha-D-muramate + NADP(+) = UDP-N-acetyl-3-O-(1-carboxyvinyl)-alpha-D-glucosamine + NADPH + H(+)</text>
        <dbReference type="Rhea" id="RHEA:12248"/>
        <dbReference type="ChEBI" id="CHEBI:15378"/>
        <dbReference type="ChEBI" id="CHEBI:57783"/>
        <dbReference type="ChEBI" id="CHEBI:58349"/>
        <dbReference type="ChEBI" id="CHEBI:68483"/>
        <dbReference type="ChEBI" id="CHEBI:70757"/>
        <dbReference type="EC" id="1.3.1.98"/>
    </reaction>
</comment>
<dbReference type="Gene3D" id="3.30.465.10">
    <property type="match status" value="1"/>
</dbReference>
<dbReference type="InterPro" id="IPR036318">
    <property type="entry name" value="FAD-bd_PCMH-like_sf"/>
</dbReference>
<evidence type="ECO:0000256" key="16">
    <source>
        <dbReference type="HAMAP-Rule" id="MF_00037"/>
    </source>
</evidence>
<keyword evidence="8 16" id="KW-0274">FAD</keyword>
<sequence length="334" mass="35929">MKIKQNISLAPLTAFGIGGRAKFFVEIGSVDELAEAVNFATKNNFGVFVLGGGSNVLISDGGFNGLVIKMNISGMRHAVSGEHVVSMYAGAGEMWDDVVAKAVELNAGGIENLSLIPGTVGGAVYQNIGAYGAELKDVLVLVKAYDIKNGDIVELSNKECCFDYRHSIFKKNKGLIVLGAELLLSKNHKPSLSYPDLKKRFSGLSPTISEVRRAVIDIRRNKLPYPEEVGNAGSFFKNPIIPISNYQSLVVKFPDLKGHDLGSGSVKLSAAQLIEKAGFKGKKVGRVGVSEKHALVLVNYGKSTAKELIDLSRMVKETVKSKFGVILESEVEQI</sequence>
<comment type="similarity">
    <text evidence="16">Belongs to the MurB family.</text>
</comment>
<evidence type="ECO:0000256" key="10">
    <source>
        <dbReference type="ARBA" id="ARBA00022960"/>
    </source>
</evidence>
<keyword evidence="7 16" id="KW-0285">Flavoprotein</keyword>
<comment type="function">
    <text evidence="2 16">Cell wall formation.</text>
</comment>
<dbReference type="GO" id="GO:0071949">
    <property type="term" value="F:FAD binding"/>
    <property type="evidence" value="ECO:0007669"/>
    <property type="project" value="InterPro"/>
</dbReference>
<evidence type="ECO:0000256" key="1">
    <source>
        <dbReference type="ARBA" id="ARBA00001974"/>
    </source>
</evidence>
<dbReference type="AlphaFoldDB" id="A0A1F8GHF7"/>
<dbReference type="EC" id="1.3.1.98" evidence="16"/>
<evidence type="ECO:0000313" key="19">
    <source>
        <dbReference type="Proteomes" id="UP000178911"/>
    </source>
</evidence>
<comment type="pathway">
    <text evidence="4 16">Cell wall biogenesis; peptidoglycan biosynthesis.</text>
</comment>
<dbReference type="UniPathway" id="UPA00219"/>
<dbReference type="Pfam" id="PF01565">
    <property type="entry name" value="FAD_binding_4"/>
    <property type="match status" value="1"/>
</dbReference>
<dbReference type="InterPro" id="IPR016167">
    <property type="entry name" value="FAD-bd_PCMH_sub1"/>
</dbReference>
<dbReference type="HAMAP" id="MF_00037">
    <property type="entry name" value="MurB"/>
    <property type="match status" value="1"/>
</dbReference>
<dbReference type="Pfam" id="PF02873">
    <property type="entry name" value="MurB_C"/>
    <property type="match status" value="1"/>
</dbReference>
<dbReference type="NCBIfam" id="TIGR00179">
    <property type="entry name" value="murB"/>
    <property type="match status" value="1"/>
</dbReference>
<dbReference type="SUPFAM" id="SSF56176">
    <property type="entry name" value="FAD-binding/transporter-associated domain-like"/>
    <property type="match status" value="1"/>
</dbReference>
<comment type="cofactor">
    <cofactor evidence="1 16">
        <name>FAD</name>
        <dbReference type="ChEBI" id="CHEBI:57692"/>
    </cofactor>
</comment>
<feature type="active site" evidence="16">
    <location>
        <position position="330"/>
    </location>
</feature>
<feature type="domain" description="FAD-binding PCMH-type" evidence="17">
    <location>
        <begin position="16"/>
        <end position="187"/>
    </location>
</feature>
<evidence type="ECO:0000256" key="11">
    <source>
        <dbReference type="ARBA" id="ARBA00022984"/>
    </source>
</evidence>
<dbReference type="Gene3D" id="3.90.78.10">
    <property type="entry name" value="UDP-N-acetylenolpyruvoylglucosamine reductase, C-terminal domain"/>
    <property type="match status" value="1"/>
</dbReference>
<evidence type="ECO:0000256" key="15">
    <source>
        <dbReference type="ARBA" id="ARBA00048914"/>
    </source>
</evidence>
<keyword evidence="13 16" id="KW-0131">Cell cycle</keyword>
<proteinExistence type="inferred from homology"/>
<dbReference type="PROSITE" id="PS51387">
    <property type="entry name" value="FAD_PCMH"/>
    <property type="match status" value="1"/>
</dbReference>
<dbReference type="InterPro" id="IPR011601">
    <property type="entry name" value="MurB_C"/>
</dbReference>
<keyword evidence="5 16" id="KW-0963">Cytoplasm</keyword>
<dbReference type="GO" id="GO:0005829">
    <property type="term" value="C:cytosol"/>
    <property type="evidence" value="ECO:0007669"/>
    <property type="project" value="TreeGrafter"/>
</dbReference>
<evidence type="ECO:0000256" key="3">
    <source>
        <dbReference type="ARBA" id="ARBA00004496"/>
    </source>
</evidence>
<evidence type="ECO:0000256" key="8">
    <source>
        <dbReference type="ARBA" id="ARBA00022827"/>
    </source>
</evidence>
<dbReference type="GO" id="GO:0008762">
    <property type="term" value="F:UDP-N-acetylmuramate dehydrogenase activity"/>
    <property type="evidence" value="ECO:0007669"/>
    <property type="project" value="UniProtKB-UniRule"/>
</dbReference>
<evidence type="ECO:0000256" key="7">
    <source>
        <dbReference type="ARBA" id="ARBA00022630"/>
    </source>
</evidence>
<dbReference type="GO" id="GO:0051301">
    <property type="term" value="P:cell division"/>
    <property type="evidence" value="ECO:0007669"/>
    <property type="project" value="UniProtKB-KW"/>
</dbReference>
<dbReference type="PANTHER" id="PTHR21071">
    <property type="entry name" value="UDP-N-ACETYLENOLPYRUVOYLGLUCOSAMINE REDUCTASE"/>
    <property type="match status" value="1"/>
</dbReference>
<dbReference type="STRING" id="1802695.A3A13_04770"/>
<comment type="subcellular location">
    <subcellularLocation>
        <location evidence="3 16">Cytoplasm</location>
    </subcellularLocation>
</comment>
<dbReference type="Gene3D" id="3.30.43.10">
    <property type="entry name" value="Uridine Diphospho-n-acetylenolpyruvylglucosamine Reductase, domain 2"/>
    <property type="match status" value="1"/>
</dbReference>
<dbReference type="InterPro" id="IPR006094">
    <property type="entry name" value="Oxid_FAD_bind_N"/>
</dbReference>
<keyword evidence="11 16" id="KW-0573">Peptidoglycan synthesis</keyword>
<dbReference type="Proteomes" id="UP000178911">
    <property type="component" value="Unassembled WGS sequence"/>
</dbReference>
<dbReference type="NCBIfam" id="NF010478">
    <property type="entry name" value="PRK13903.1"/>
    <property type="match status" value="1"/>
</dbReference>
<evidence type="ECO:0000313" key="18">
    <source>
        <dbReference type="EMBL" id="OGN24824.1"/>
    </source>
</evidence>
<protein>
    <recommendedName>
        <fullName evidence="16">UDP-N-acetylenolpyruvoylglucosamine reductase</fullName>
        <ecNumber evidence="16">1.3.1.98</ecNumber>
    </recommendedName>
    <alternativeName>
        <fullName evidence="16">UDP-N-acetylmuramate dehydrogenase</fullName>
    </alternativeName>
</protein>
<keyword evidence="9 16" id="KW-0521">NADP</keyword>
<evidence type="ECO:0000256" key="9">
    <source>
        <dbReference type="ARBA" id="ARBA00022857"/>
    </source>
</evidence>
<keyword evidence="6 16" id="KW-0132">Cell division</keyword>
<dbReference type="InterPro" id="IPR003170">
    <property type="entry name" value="MurB"/>
</dbReference>
<evidence type="ECO:0000256" key="4">
    <source>
        <dbReference type="ARBA" id="ARBA00004752"/>
    </source>
</evidence>
<dbReference type="InterPro" id="IPR036635">
    <property type="entry name" value="MurB_C_sf"/>
</dbReference>
<evidence type="ECO:0000256" key="2">
    <source>
        <dbReference type="ARBA" id="ARBA00003921"/>
    </source>
</evidence>
<evidence type="ECO:0000256" key="14">
    <source>
        <dbReference type="ARBA" id="ARBA00023316"/>
    </source>
</evidence>
<comment type="caution">
    <text evidence="18">The sequence shown here is derived from an EMBL/GenBank/DDBJ whole genome shotgun (WGS) entry which is preliminary data.</text>
</comment>
<dbReference type="SUPFAM" id="SSF56194">
    <property type="entry name" value="Uridine diphospho-N-Acetylenolpyruvylglucosamine reductase, MurB, C-terminal domain"/>
    <property type="match status" value="1"/>
</dbReference>
<feature type="active site" evidence="16">
    <location>
        <position position="165"/>
    </location>
</feature>
<gene>
    <name evidence="16" type="primary">murB</name>
    <name evidence="18" type="ORF">A3A13_04770</name>
</gene>
<keyword evidence="12 16" id="KW-0560">Oxidoreductase</keyword>
<dbReference type="GO" id="GO:0071555">
    <property type="term" value="P:cell wall organization"/>
    <property type="evidence" value="ECO:0007669"/>
    <property type="project" value="UniProtKB-KW"/>
</dbReference>
<name>A0A1F8GHF7_9BACT</name>